<dbReference type="InterPro" id="IPR001492">
    <property type="entry name" value="Flagellin"/>
</dbReference>
<dbReference type="KEGG" id="hgr:DW355_04125"/>
<dbReference type="InterPro" id="IPR013384">
    <property type="entry name" value="Flagell_FlgL"/>
</dbReference>
<name>A0A4P6UGS5_9BURK</name>
<dbReference type="PANTHER" id="PTHR42792:SF1">
    <property type="entry name" value="FLAGELLAR HOOK-ASSOCIATED PROTEIN 3"/>
    <property type="match status" value="1"/>
</dbReference>
<evidence type="ECO:0000256" key="3">
    <source>
        <dbReference type="ARBA" id="ARBA00005709"/>
    </source>
</evidence>
<evidence type="ECO:0000256" key="1">
    <source>
        <dbReference type="ARBA" id="ARBA00004365"/>
    </source>
</evidence>
<keyword evidence="6" id="KW-0282">Flagellum</keyword>
<comment type="similarity">
    <text evidence="3">Belongs to the bacterial flagellin family.</text>
</comment>
<keyword evidence="6" id="KW-0966">Cell projection</keyword>
<proteinExistence type="inferred from homology"/>
<sequence length="459" mass="48814">MAMRLGTANSYDRTLNILTTRQTDLAQQQEKLAAGKRVLRGSDDPTGAAQAERAMTRSNRVDVEVRALNLQRNTVALAEGTLGNSMDLLQKIREKLVYAGDGALTPSDRAALAVEIKGMRDQLFGYANKQDSNGIPLFGGLGSAPQAFTDQVGGVTFNGTTGNRASTLVSVPGTMDGQAVWMNVPTGNGVFTTDLGMGTIPTPPTALVTSSTVGIPASPTDPDWTFDKTMNTVNQGEVWAGVGQVVDPAALTGNNYIVRFNVTPQLAEPAPVSTNPDNWTLPAVVTYDVYRYDPIADPTGAAAVAVTTDQPYTEGQDIIFDGVSLTPKGQPADGDTLTIQASKRTDLFAVLDKAIAGIDGAANGYQLSQDLAVALTQLDSGKERLVSARSEAGVLLNRTDIIEGTQEDKTLQLAADRSRAEDMDMIKGISDMQNMQVGYQAALQTYAQVQRLSLFNFIN</sequence>
<dbReference type="Pfam" id="PF00669">
    <property type="entry name" value="Flagellin_N"/>
    <property type="match status" value="1"/>
</dbReference>
<dbReference type="PANTHER" id="PTHR42792">
    <property type="entry name" value="FLAGELLIN"/>
    <property type="match status" value="1"/>
</dbReference>
<comment type="subcellular location">
    <subcellularLocation>
        <location evidence="1">Bacterial flagellum</location>
    </subcellularLocation>
    <subcellularLocation>
        <location evidence="2">Secreted</location>
    </subcellularLocation>
</comment>
<dbReference type="GO" id="GO:0071973">
    <property type="term" value="P:bacterial-type flagellum-dependent cell motility"/>
    <property type="evidence" value="ECO:0007669"/>
    <property type="project" value="InterPro"/>
</dbReference>
<evidence type="ECO:0000259" key="5">
    <source>
        <dbReference type="Pfam" id="PF00669"/>
    </source>
</evidence>
<dbReference type="RefSeq" id="WP_131278082.1">
    <property type="nucleotide sequence ID" value="NZ_CP031395.1"/>
</dbReference>
<dbReference type="PRINTS" id="PR00207">
    <property type="entry name" value="FLAGELLIN"/>
</dbReference>
<dbReference type="InterPro" id="IPR001029">
    <property type="entry name" value="Flagellin_N"/>
</dbReference>
<accession>A0A4P6UGS5</accession>
<dbReference type="NCBIfam" id="TIGR02550">
    <property type="entry name" value="flagell_flgL"/>
    <property type="match status" value="1"/>
</dbReference>
<organism evidence="6 7">
    <name type="scientific">Hylemonella gracilis</name>
    <dbReference type="NCBI Taxonomy" id="80880"/>
    <lineage>
        <taxon>Bacteria</taxon>
        <taxon>Pseudomonadati</taxon>
        <taxon>Pseudomonadota</taxon>
        <taxon>Betaproteobacteria</taxon>
        <taxon>Burkholderiales</taxon>
        <taxon>Comamonadaceae</taxon>
        <taxon>Hylemonella</taxon>
    </lineage>
</organism>
<keyword evidence="4" id="KW-0975">Bacterial flagellum</keyword>
<evidence type="ECO:0000256" key="2">
    <source>
        <dbReference type="ARBA" id="ARBA00004613"/>
    </source>
</evidence>
<dbReference type="AlphaFoldDB" id="A0A4P6UGS5"/>
<evidence type="ECO:0000313" key="6">
    <source>
        <dbReference type="EMBL" id="QBK04073.1"/>
    </source>
</evidence>
<dbReference type="Proteomes" id="UP000292939">
    <property type="component" value="Chromosome"/>
</dbReference>
<dbReference type="EMBL" id="CP031395">
    <property type="protein sequence ID" value="QBK04073.1"/>
    <property type="molecule type" value="Genomic_DNA"/>
</dbReference>
<dbReference type="GO" id="GO:0005576">
    <property type="term" value="C:extracellular region"/>
    <property type="evidence" value="ECO:0007669"/>
    <property type="project" value="UniProtKB-SubCell"/>
</dbReference>
<protein>
    <submittedName>
        <fullName evidence="6">Flagellar hook-associated protein 3</fullName>
    </submittedName>
</protein>
<dbReference type="GO" id="GO:0005198">
    <property type="term" value="F:structural molecule activity"/>
    <property type="evidence" value="ECO:0007669"/>
    <property type="project" value="InterPro"/>
</dbReference>
<dbReference type="SUPFAM" id="SSF64518">
    <property type="entry name" value="Phase 1 flagellin"/>
    <property type="match status" value="1"/>
</dbReference>
<dbReference type="Gene3D" id="1.20.1330.10">
    <property type="entry name" value="f41 fragment of flagellin, N-terminal domain"/>
    <property type="match status" value="2"/>
</dbReference>
<gene>
    <name evidence="6" type="primary">flgL</name>
    <name evidence="6" type="ORF">DW355_04125</name>
</gene>
<evidence type="ECO:0000313" key="7">
    <source>
        <dbReference type="Proteomes" id="UP000292939"/>
    </source>
</evidence>
<keyword evidence="6" id="KW-0969">Cilium</keyword>
<dbReference type="OrthoDB" id="9768249at2"/>
<feature type="domain" description="Flagellin N-terminal" evidence="5">
    <location>
        <begin position="10"/>
        <end position="140"/>
    </location>
</feature>
<evidence type="ECO:0000256" key="4">
    <source>
        <dbReference type="ARBA" id="ARBA00023143"/>
    </source>
</evidence>
<reference evidence="6 7" key="1">
    <citation type="submission" date="2018-07" db="EMBL/GenBank/DDBJ databases">
        <title>Exploring interactions and the metabolic potential of the ultra-small soil bacteria Hylemonella gracilis.</title>
        <authorList>
            <person name="Tyc O."/>
            <person name="Kulkarni P."/>
            <person name="Gawehns F."/>
            <person name="Hundscheid M."/>
            <person name="Zweers H."/>
            <person name="Garbeva P."/>
        </authorList>
    </citation>
    <scope>NUCLEOTIDE SEQUENCE [LARGE SCALE GENOMIC DNA]</scope>
    <source>
        <strain evidence="6 7">NS1</strain>
    </source>
</reference>
<dbReference type="GO" id="GO:0009424">
    <property type="term" value="C:bacterial-type flagellum hook"/>
    <property type="evidence" value="ECO:0007669"/>
    <property type="project" value="InterPro"/>
</dbReference>